<dbReference type="Proteomes" id="UP001196413">
    <property type="component" value="Unassembled WGS sequence"/>
</dbReference>
<dbReference type="AlphaFoldDB" id="A0AAD5M197"/>
<name>A0AAD5M197_PARTN</name>
<gene>
    <name evidence="1" type="ORF">KIN20_004824</name>
</gene>
<evidence type="ECO:0000313" key="1">
    <source>
        <dbReference type="EMBL" id="KAJ1349325.1"/>
    </source>
</evidence>
<proteinExistence type="predicted"/>
<sequence length="100" mass="10707">MPAGQMSTRSFKVTGFSLPVNMVYTGKPEVVARVSGIASSEAVARGFVERLVMQTARSALLPDPIISTILGQLYVTVIYTPMMCQDVLLGLGDNTRALSI</sequence>
<comment type="caution">
    <text evidence="1">The sequence shown here is derived from an EMBL/GenBank/DDBJ whole genome shotgun (WGS) entry which is preliminary data.</text>
</comment>
<evidence type="ECO:0000313" key="2">
    <source>
        <dbReference type="Proteomes" id="UP001196413"/>
    </source>
</evidence>
<dbReference type="EMBL" id="JAHQIW010000645">
    <property type="protein sequence ID" value="KAJ1349325.1"/>
    <property type="molecule type" value="Genomic_DNA"/>
</dbReference>
<accession>A0AAD5M197</accession>
<protein>
    <submittedName>
        <fullName evidence="1">Uncharacterized protein</fullName>
    </submittedName>
</protein>
<reference evidence="1" key="1">
    <citation type="submission" date="2021-06" db="EMBL/GenBank/DDBJ databases">
        <title>Parelaphostrongylus tenuis whole genome reference sequence.</title>
        <authorList>
            <person name="Garwood T.J."/>
            <person name="Larsen P.A."/>
            <person name="Fountain-Jones N.M."/>
            <person name="Garbe J.R."/>
            <person name="Macchietto M.G."/>
            <person name="Kania S.A."/>
            <person name="Gerhold R.W."/>
            <person name="Richards J.E."/>
            <person name="Wolf T.M."/>
        </authorList>
    </citation>
    <scope>NUCLEOTIDE SEQUENCE</scope>
    <source>
        <strain evidence="1">MNPRO001-30</strain>
        <tissue evidence="1">Meninges</tissue>
    </source>
</reference>
<organism evidence="1 2">
    <name type="scientific">Parelaphostrongylus tenuis</name>
    <name type="common">Meningeal worm</name>
    <dbReference type="NCBI Taxonomy" id="148309"/>
    <lineage>
        <taxon>Eukaryota</taxon>
        <taxon>Metazoa</taxon>
        <taxon>Ecdysozoa</taxon>
        <taxon>Nematoda</taxon>
        <taxon>Chromadorea</taxon>
        <taxon>Rhabditida</taxon>
        <taxon>Rhabditina</taxon>
        <taxon>Rhabditomorpha</taxon>
        <taxon>Strongyloidea</taxon>
        <taxon>Metastrongylidae</taxon>
        <taxon>Parelaphostrongylus</taxon>
    </lineage>
</organism>
<keyword evidence="2" id="KW-1185">Reference proteome</keyword>